<evidence type="ECO:0000256" key="2">
    <source>
        <dbReference type="ARBA" id="ARBA00022801"/>
    </source>
</evidence>
<dbReference type="InterPro" id="IPR045028">
    <property type="entry name" value="DinG/Rad3-like"/>
</dbReference>
<keyword evidence="2" id="KW-0378">Hydrolase</keyword>
<dbReference type="PROSITE" id="PS51193">
    <property type="entry name" value="HELICASE_ATP_BIND_2"/>
    <property type="match status" value="1"/>
</dbReference>
<evidence type="ECO:0000256" key="4">
    <source>
        <dbReference type="ARBA" id="ARBA00038058"/>
    </source>
</evidence>
<keyword evidence="1" id="KW-0547">Nucleotide-binding</keyword>
<dbReference type="InterPro" id="IPR027417">
    <property type="entry name" value="P-loop_NTPase"/>
</dbReference>
<gene>
    <name evidence="6" type="ordered locus">Dtox_1991</name>
</gene>
<keyword evidence="3" id="KW-0067">ATP-binding</keyword>
<dbReference type="InterPro" id="IPR006555">
    <property type="entry name" value="ATP-dep_Helicase_C"/>
</dbReference>
<dbReference type="GO" id="GO:0003676">
    <property type="term" value="F:nucleic acid binding"/>
    <property type="evidence" value="ECO:0007669"/>
    <property type="project" value="InterPro"/>
</dbReference>
<dbReference type="SUPFAM" id="SSF52540">
    <property type="entry name" value="P-loop containing nucleoside triphosphate hydrolases"/>
    <property type="match status" value="1"/>
</dbReference>
<dbReference type="HOGENOM" id="CLU_012117_2_0_9"/>
<accession>C8VYE5</accession>
<dbReference type="GO" id="GO:0005524">
    <property type="term" value="F:ATP binding"/>
    <property type="evidence" value="ECO:0007669"/>
    <property type="project" value="UniProtKB-KW"/>
</dbReference>
<dbReference type="eggNOG" id="COG1199">
    <property type="taxonomic scope" value="Bacteria"/>
</dbReference>
<protein>
    <submittedName>
        <fullName evidence="6">Helicase c2</fullName>
    </submittedName>
</protein>
<dbReference type="Proteomes" id="UP000002217">
    <property type="component" value="Chromosome"/>
</dbReference>
<reference evidence="6 7" key="1">
    <citation type="journal article" date="2009" name="Stand. Genomic Sci.">
        <title>Complete genome sequence of Desulfotomaculum acetoxidans type strain (5575).</title>
        <authorList>
            <person name="Spring S."/>
            <person name="Lapidus A."/>
            <person name="Schroder M."/>
            <person name="Gleim D."/>
            <person name="Sims D."/>
            <person name="Meincke L."/>
            <person name="Glavina Del Rio T."/>
            <person name="Tice H."/>
            <person name="Copeland A."/>
            <person name="Cheng J.F."/>
            <person name="Lucas S."/>
            <person name="Chen F."/>
            <person name="Nolan M."/>
            <person name="Bruce D."/>
            <person name="Goodwin L."/>
            <person name="Pitluck S."/>
            <person name="Ivanova N."/>
            <person name="Mavromatis K."/>
            <person name="Mikhailova N."/>
            <person name="Pati A."/>
            <person name="Chen A."/>
            <person name="Palaniappan K."/>
            <person name="Land M."/>
            <person name="Hauser L."/>
            <person name="Chang Y.J."/>
            <person name="Jeffries C.D."/>
            <person name="Chain P."/>
            <person name="Saunders E."/>
            <person name="Brettin T."/>
            <person name="Detter J.C."/>
            <person name="Goker M."/>
            <person name="Bristow J."/>
            <person name="Eisen J.A."/>
            <person name="Markowitz V."/>
            <person name="Hugenholtz P."/>
            <person name="Kyrpides N.C."/>
            <person name="Klenk H.P."/>
            <person name="Han C."/>
        </authorList>
    </citation>
    <scope>NUCLEOTIDE SEQUENCE [LARGE SCALE GENOMIC DNA]</scope>
    <source>
        <strain evidence="7">ATCC 49208 / DSM 771 / VKM B-1644</strain>
    </source>
</reference>
<feature type="domain" description="Helicase ATP-binding" evidence="5">
    <location>
        <begin position="32"/>
        <end position="307"/>
    </location>
</feature>
<dbReference type="KEGG" id="dae:Dtox_1991"/>
<organism evidence="6 7">
    <name type="scientific">Desulfofarcimen acetoxidans (strain ATCC 49208 / DSM 771 / KCTC 5769 / VKM B-1644 / 5575)</name>
    <name type="common">Desulfotomaculum acetoxidans</name>
    <dbReference type="NCBI Taxonomy" id="485916"/>
    <lineage>
        <taxon>Bacteria</taxon>
        <taxon>Bacillati</taxon>
        <taxon>Bacillota</taxon>
        <taxon>Clostridia</taxon>
        <taxon>Eubacteriales</taxon>
        <taxon>Peptococcaceae</taxon>
        <taxon>Desulfofarcimen</taxon>
    </lineage>
</organism>
<evidence type="ECO:0000313" key="6">
    <source>
        <dbReference type="EMBL" id="ACV62826.1"/>
    </source>
</evidence>
<dbReference type="PANTHER" id="PTHR11472">
    <property type="entry name" value="DNA REPAIR DEAD HELICASE RAD3/XP-D SUBFAMILY MEMBER"/>
    <property type="match status" value="1"/>
</dbReference>
<dbReference type="AlphaFoldDB" id="C8VYE5"/>
<sequence length="657" mass="73798">MCALVRSELPFKYRGKADFPARLAGWIGDVFYDVLPEHGYEIREEQIFTAYQLADAVCKQKVHFAEAGLGTGKTFAYLLCALPYARFTGKPVVIACASTALQGQLAGPKGDIEILSNLLSLDINARMAKDPRQYICDEKVNQNSFTALTSENFKKIFHWAEQTKLGERSEMPHVPDKVWKQVAWDETMNCESCTCRGYCKLVRAREHYRSARDLIICDHAVFFDDLWSREERMADGKLPLLPEYSAVIFDEGHKIIPPAAMKAGHRIVEEDIVSMLSCLESIQGARTALLSIVVAMSKAASDFFKKLRGSTIRDETADRLAVQADDQLLEAALKLRCALDVLLSELQNETGLHLHSLPSNQLQSFETIVERAAEALNRFLRKGGEDAIVWVDRADGSFCVVPRHLSELLNKHLFTRKLPVVFSSATLSSGKEFGYFARTLGVDDYSSSSIESSFNFEQQVLIYLPKHLPVEDEIRFIPALQQLVQLLRLSGGRALVLVNSMSEVRKIRRGLKEFSLPFEFLWEDRGERGYLAQRFREEVSSVLVGTGFWEGIDVPGPALSLLVIWQLPFPKPDPLIEARCQEVKKKGLDPLISVDYPEMGLKLKQGCGRLIRTKDDRGAIAIMEPVRGVPWEPFVTAALPQGARVIENIDALVQIFQ</sequence>
<dbReference type="InterPro" id="IPR014013">
    <property type="entry name" value="Helic_SF1/SF2_ATP-bd_DinG/Rad3"/>
</dbReference>
<dbReference type="GO" id="GO:0006139">
    <property type="term" value="P:nucleobase-containing compound metabolic process"/>
    <property type="evidence" value="ECO:0007669"/>
    <property type="project" value="InterPro"/>
</dbReference>
<dbReference type="Gene3D" id="3.40.50.300">
    <property type="entry name" value="P-loop containing nucleotide triphosphate hydrolases"/>
    <property type="match status" value="2"/>
</dbReference>
<dbReference type="GO" id="GO:0016818">
    <property type="term" value="F:hydrolase activity, acting on acid anhydrides, in phosphorus-containing anhydrides"/>
    <property type="evidence" value="ECO:0007669"/>
    <property type="project" value="InterPro"/>
</dbReference>
<dbReference type="EMBL" id="CP001720">
    <property type="protein sequence ID" value="ACV62826.1"/>
    <property type="molecule type" value="Genomic_DNA"/>
</dbReference>
<dbReference type="RefSeq" id="WP_015757531.1">
    <property type="nucleotide sequence ID" value="NC_013216.1"/>
</dbReference>
<evidence type="ECO:0000313" key="7">
    <source>
        <dbReference type="Proteomes" id="UP000002217"/>
    </source>
</evidence>
<dbReference type="SMART" id="SM00491">
    <property type="entry name" value="HELICc2"/>
    <property type="match status" value="1"/>
</dbReference>
<proteinExistence type="inferred from homology"/>
<dbReference type="OrthoDB" id="9803913at2"/>
<evidence type="ECO:0000256" key="3">
    <source>
        <dbReference type="ARBA" id="ARBA00022840"/>
    </source>
</evidence>
<evidence type="ECO:0000256" key="1">
    <source>
        <dbReference type="ARBA" id="ARBA00022741"/>
    </source>
</evidence>
<dbReference type="STRING" id="485916.Dtox_1991"/>
<dbReference type="PANTHER" id="PTHR11472:SF57">
    <property type="entry name" value="ATP-DEPENDENT HELICASE YPVA-RELATED"/>
    <property type="match status" value="1"/>
</dbReference>
<comment type="similarity">
    <text evidence="4">Belongs to the helicase family. DinG subfamily.</text>
</comment>
<name>C8VYE5_DESAS</name>
<dbReference type="Pfam" id="PF13307">
    <property type="entry name" value="Helicase_C_2"/>
    <property type="match status" value="1"/>
</dbReference>
<evidence type="ECO:0000259" key="5">
    <source>
        <dbReference type="PROSITE" id="PS51193"/>
    </source>
</evidence>
<keyword evidence="6" id="KW-0347">Helicase</keyword>
<dbReference type="GO" id="GO:0003678">
    <property type="term" value="F:DNA helicase activity"/>
    <property type="evidence" value="ECO:0007669"/>
    <property type="project" value="TreeGrafter"/>
</dbReference>
<keyword evidence="7" id="KW-1185">Reference proteome</keyword>